<dbReference type="AlphaFoldDB" id="W1PXC1"/>
<name>W1PXC1_AMBTC</name>
<organism evidence="2 3">
    <name type="scientific">Amborella trichopoda</name>
    <dbReference type="NCBI Taxonomy" id="13333"/>
    <lineage>
        <taxon>Eukaryota</taxon>
        <taxon>Viridiplantae</taxon>
        <taxon>Streptophyta</taxon>
        <taxon>Embryophyta</taxon>
        <taxon>Tracheophyta</taxon>
        <taxon>Spermatophyta</taxon>
        <taxon>Magnoliopsida</taxon>
        <taxon>Amborellales</taxon>
        <taxon>Amborellaceae</taxon>
        <taxon>Amborella</taxon>
    </lineage>
</organism>
<proteinExistence type="predicted"/>
<dbReference type="HOGENOM" id="CLU_1818404_0_0_1"/>
<protein>
    <submittedName>
        <fullName evidence="2">Uncharacterized protein</fullName>
    </submittedName>
</protein>
<accession>W1PXC1</accession>
<evidence type="ECO:0000313" key="2">
    <source>
        <dbReference type="EMBL" id="ERN12065.1"/>
    </source>
</evidence>
<evidence type="ECO:0000313" key="3">
    <source>
        <dbReference type="Proteomes" id="UP000017836"/>
    </source>
</evidence>
<dbReference type="EMBL" id="KI392639">
    <property type="protein sequence ID" value="ERN12065.1"/>
    <property type="molecule type" value="Genomic_DNA"/>
</dbReference>
<keyword evidence="3" id="KW-1185">Reference proteome</keyword>
<feature type="region of interest" description="Disordered" evidence="1">
    <location>
        <begin position="90"/>
        <end position="122"/>
    </location>
</feature>
<gene>
    <name evidence="2" type="ORF">AMTR_s00035p00171640</name>
</gene>
<feature type="region of interest" description="Disordered" evidence="1">
    <location>
        <begin position="55"/>
        <end position="77"/>
    </location>
</feature>
<reference evidence="3" key="1">
    <citation type="journal article" date="2013" name="Science">
        <title>The Amborella genome and the evolution of flowering plants.</title>
        <authorList>
            <consortium name="Amborella Genome Project"/>
        </authorList>
    </citation>
    <scope>NUCLEOTIDE SEQUENCE [LARGE SCALE GENOMIC DNA]</scope>
</reference>
<evidence type="ECO:0000256" key="1">
    <source>
        <dbReference type="SAM" id="MobiDB-lite"/>
    </source>
</evidence>
<dbReference type="Proteomes" id="UP000017836">
    <property type="component" value="Unassembled WGS sequence"/>
</dbReference>
<sequence>MQQDTDRLLMDDIVACQVIEISEDESNSPDSQSSVEPHQVKDICSQGCHMTIKDEQWTQSLKAPRSTKPRPLGHLKPMLTGDVRQFQAQGVQAQPLLTSIPDRGTKRPRIAPPAESLSPGERVEVMLVDHEEGEKEDPPPGI</sequence>
<dbReference type="Gramene" id="ERN12065">
    <property type="protein sequence ID" value="ERN12065"/>
    <property type="gene ID" value="AMTR_s00035p00171640"/>
</dbReference>